<keyword evidence="5 6" id="KW-0472">Membrane</keyword>
<feature type="transmembrane region" description="Helical" evidence="6">
    <location>
        <begin position="659"/>
        <end position="683"/>
    </location>
</feature>
<dbReference type="EMBL" id="AP018042">
    <property type="protein sequence ID" value="BAX79368.1"/>
    <property type="molecule type" value="Genomic_DNA"/>
</dbReference>
<evidence type="ECO:0000256" key="3">
    <source>
        <dbReference type="ARBA" id="ARBA00022692"/>
    </source>
</evidence>
<dbReference type="Proteomes" id="UP000218267">
    <property type="component" value="Chromosome"/>
</dbReference>
<name>A0A1Y1CG62_9BACT</name>
<feature type="transmembrane region" description="Helical" evidence="6">
    <location>
        <begin position="276"/>
        <end position="297"/>
    </location>
</feature>
<dbReference type="InterPro" id="IPR025857">
    <property type="entry name" value="MacB_PCD"/>
</dbReference>
<dbReference type="OrthoDB" id="973461at2"/>
<gene>
    <name evidence="9" type="ORF">ALGA_0981</name>
</gene>
<reference evidence="9 10" key="1">
    <citation type="journal article" date="2018" name="Mar. Genomics">
        <title>Complete genome sequence of Marinifilaceae bacterium strain SPP2, isolated from the Antarctic marine sediment.</title>
        <authorList>
            <person name="Watanabe M."/>
            <person name="Kojima H."/>
            <person name="Fukui M."/>
        </authorList>
    </citation>
    <scope>NUCLEOTIDE SEQUENCE [LARGE SCALE GENOMIC DNA]</scope>
    <source>
        <strain evidence="9 10">SPP2</strain>
    </source>
</reference>
<evidence type="ECO:0000259" key="8">
    <source>
        <dbReference type="Pfam" id="PF12704"/>
    </source>
</evidence>
<evidence type="ECO:0000313" key="9">
    <source>
        <dbReference type="EMBL" id="BAX79368.1"/>
    </source>
</evidence>
<evidence type="ECO:0000256" key="1">
    <source>
        <dbReference type="ARBA" id="ARBA00004651"/>
    </source>
</evidence>
<evidence type="ECO:0000256" key="5">
    <source>
        <dbReference type="ARBA" id="ARBA00023136"/>
    </source>
</evidence>
<feature type="transmembrane region" description="Helical" evidence="6">
    <location>
        <begin position="714"/>
        <end position="733"/>
    </location>
</feature>
<comment type="subcellular location">
    <subcellularLocation>
        <location evidence="1">Cell membrane</location>
        <topology evidence="1">Multi-pass membrane protein</topology>
    </subcellularLocation>
</comment>
<dbReference type="PANTHER" id="PTHR30572">
    <property type="entry name" value="MEMBRANE COMPONENT OF TRANSPORTER-RELATED"/>
    <property type="match status" value="1"/>
</dbReference>
<feature type="transmembrane region" description="Helical" evidence="6">
    <location>
        <begin position="324"/>
        <end position="351"/>
    </location>
</feature>
<feature type="transmembrane region" description="Helical" evidence="6">
    <location>
        <begin position="21"/>
        <end position="41"/>
    </location>
</feature>
<organism evidence="9 10">
    <name type="scientific">Labilibaculum antarcticum</name>
    <dbReference type="NCBI Taxonomy" id="1717717"/>
    <lineage>
        <taxon>Bacteria</taxon>
        <taxon>Pseudomonadati</taxon>
        <taxon>Bacteroidota</taxon>
        <taxon>Bacteroidia</taxon>
        <taxon>Marinilabiliales</taxon>
        <taxon>Marinifilaceae</taxon>
        <taxon>Labilibaculum</taxon>
    </lineage>
</organism>
<dbReference type="PANTHER" id="PTHR30572:SF18">
    <property type="entry name" value="ABC-TYPE MACROLIDE FAMILY EXPORT SYSTEM PERMEASE COMPONENT 2"/>
    <property type="match status" value="1"/>
</dbReference>
<protein>
    <submittedName>
        <fullName evidence="9">Uncharacterized protein</fullName>
    </submittedName>
</protein>
<dbReference type="Pfam" id="PF02687">
    <property type="entry name" value="FtsX"/>
    <property type="match status" value="2"/>
</dbReference>
<dbReference type="InterPro" id="IPR050250">
    <property type="entry name" value="Macrolide_Exporter_MacB"/>
</dbReference>
<feature type="domain" description="ABC3 transporter permease C-terminal" evidence="7">
    <location>
        <begin position="283"/>
        <end position="404"/>
    </location>
</feature>
<feature type="transmembrane region" description="Helical" evidence="6">
    <location>
        <begin position="417"/>
        <end position="437"/>
    </location>
</feature>
<dbReference type="RefSeq" id="WP_096428280.1">
    <property type="nucleotide sequence ID" value="NZ_AP018042.1"/>
</dbReference>
<keyword evidence="3 6" id="KW-0812">Transmembrane</keyword>
<feature type="domain" description="ABC3 transporter permease C-terminal" evidence="7">
    <location>
        <begin position="662"/>
        <end position="771"/>
    </location>
</feature>
<dbReference type="GO" id="GO:0022857">
    <property type="term" value="F:transmembrane transporter activity"/>
    <property type="evidence" value="ECO:0007669"/>
    <property type="project" value="TreeGrafter"/>
</dbReference>
<reference evidence="10" key="2">
    <citation type="journal article" date="2020" name="Antonie Van Leeuwenhoek">
        <title>Labilibaculum antarcticum sp. nov., a novel facultative anaerobic, psychrotorelant bacterium isolated from marine sediment of Antarctica.</title>
        <authorList>
            <person name="Watanabe M."/>
            <person name="Kojima H."/>
            <person name="Fukui M."/>
        </authorList>
    </citation>
    <scope>NUCLEOTIDE SEQUENCE [LARGE SCALE GENOMIC DNA]</scope>
    <source>
        <strain evidence="10">SPP2</strain>
    </source>
</reference>
<dbReference type="Pfam" id="PF12704">
    <property type="entry name" value="MacB_PCD"/>
    <property type="match status" value="1"/>
</dbReference>
<evidence type="ECO:0000256" key="2">
    <source>
        <dbReference type="ARBA" id="ARBA00022475"/>
    </source>
</evidence>
<keyword evidence="2" id="KW-1003">Cell membrane</keyword>
<feature type="domain" description="MacB-like periplasmic core" evidence="8">
    <location>
        <begin position="20"/>
        <end position="241"/>
    </location>
</feature>
<feature type="transmembrane region" description="Helical" evidence="6">
    <location>
        <begin position="745"/>
        <end position="764"/>
    </location>
</feature>
<evidence type="ECO:0000256" key="4">
    <source>
        <dbReference type="ARBA" id="ARBA00022989"/>
    </source>
</evidence>
<evidence type="ECO:0000313" key="10">
    <source>
        <dbReference type="Proteomes" id="UP000218267"/>
    </source>
</evidence>
<proteinExistence type="predicted"/>
<dbReference type="AlphaFoldDB" id="A0A1Y1CG62"/>
<sequence>MLKILLNTVLRSLYRQKSYSLMNIFGLATGVTCTLLILIWVEYETGFDKFHEDIGQVYSVFENQNYADGDVFSVYSTPGPLAKSIKKTFPEIKYSTRMVTTWGQLTLSVNGKSFVEDGGKIVDEDFFKIFSFPIVDGDEDNPFNGVNSVVLTERLARKMFGDSDPIGRVIEINSKFNYQVSAVIQNPPKNSSITFDFILPFQFFEKLWEYDLNDWEANTFHTFIKVEDGIVSNQLSDQLKTYIKDRTKNLNVELDLQAFARYHLYAIDSNKMGPIWYVRVFLLVAVLILLIACFNYMNLATARSERRAKEVAIRKVVGAQRNGLIGLFLGESIFFTLIALGIAVVLVELLLPGFSDLTDRDLSLGINNINFLFSVSGVVLITGIISGSYPALFLSSFIPIQVIRGVSRKDSALLRKVLVVIQFSMSIALFICSGIIYQQLEFLKKSDVGYNKNDLVYIEMGNDFNSIYPKLKSELIKIPGVYWVTAANQMPVNFTNSTWDVDWQGKTKDSEDVLFQLSFVDYDFIETFEMDVIQGRGFSKMFGEDSLKFIINESAAEKLNMVQTIGEPLSIWGYSGEVIGIVKDFNFNSLQVGVEPLIMMRNPIAFKYIGIRIGEDVDLILNKIRKVWDSTVPDVPFTYRFLEDDFKYFYRAESRMSKIFASFTLIAFIISCLGLFGLVSFITERKSREMALRKVFGADMDIVFQLLLKEFFKWVMLSNAIAWVISFFAMEWWLKGFAYRIDIGIGIFILSGFVSLLITFITVYQQIWRLALKAPARVLKYE</sequence>
<keyword evidence="10" id="KW-1185">Reference proteome</keyword>
<dbReference type="GO" id="GO:0005886">
    <property type="term" value="C:plasma membrane"/>
    <property type="evidence" value="ECO:0007669"/>
    <property type="project" value="UniProtKB-SubCell"/>
</dbReference>
<keyword evidence="4 6" id="KW-1133">Transmembrane helix</keyword>
<evidence type="ECO:0000259" key="7">
    <source>
        <dbReference type="Pfam" id="PF02687"/>
    </source>
</evidence>
<evidence type="ECO:0000256" key="6">
    <source>
        <dbReference type="SAM" id="Phobius"/>
    </source>
</evidence>
<dbReference type="KEGG" id="mbas:ALGA_0981"/>
<accession>A0A1Y1CG62</accession>
<dbReference type="InterPro" id="IPR003838">
    <property type="entry name" value="ABC3_permease_C"/>
</dbReference>
<feature type="transmembrane region" description="Helical" evidence="6">
    <location>
        <begin position="371"/>
        <end position="397"/>
    </location>
</feature>